<organism evidence="1 2">
    <name type="scientific">Winogradskyella eximia</name>
    <dbReference type="NCBI Taxonomy" id="262006"/>
    <lineage>
        <taxon>Bacteria</taxon>
        <taxon>Pseudomonadati</taxon>
        <taxon>Bacteroidota</taxon>
        <taxon>Flavobacteriia</taxon>
        <taxon>Flavobacteriales</taxon>
        <taxon>Flavobacteriaceae</taxon>
        <taxon>Winogradskyella</taxon>
    </lineage>
</organism>
<dbReference type="EMBL" id="QRDV01000004">
    <property type="protein sequence ID" value="RED43941.1"/>
    <property type="molecule type" value="Genomic_DNA"/>
</dbReference>
<protein>
    <submittedName>
        <fullName evidence="1">Uncharacterized protein</fullName>
    </submittedName>
</protein>
<dbReference type="Proteomes" id="UP000256980">
    <property type="component" value="Unassembled WGS sequence"/>
</dbReference>
<reference evidence="1 2" key="1">
    <citation type="submission" date="2018-07" db="EMBL/GenBank/DDBJ databases">
        <title>Genomic Encyclopedia of Type Strains, Phase III (KMG-III): the genomes of soil and plant-associated and newly described type strains.</title>
        <authorList>
            <person name="Whitman W."/>
        </authorList>
    </citation>
    <scope>NUCLEOTIDE SEQUENCE [LARGE SCALE GENOMIC DNA]</scope>
    <source>
        <strain evidence="1 2">CECT 7946</strain>
    </source>
</reference>
<accession>A0A3D9H414</accession>
<dbReference type="AlphaFoldDB" id="A0A3D9H414"/>
<comment type="caution">
    <text evidence="1">The sequence shown here is derived from an EMBL/GenBank/DDBJ whole genome shotgun (WGS) entry which is preliminary data.</text>
</comment>
<proteinExistence type="predicted"/>
<evidence type="ECO:0000313" key="2">
    <source>
        <dbReference type="Proteomes" id="UP000256980"/>
    </source>
</evidence>
<sequence length="209" mass="25353">MKMKNFITITFLVIFLAFGYSQNSNKKEFLYDENWKTIEMSEFKDKIKDSKYTYKLFENDTVYVGKILLREEIGKITTDDRTQLIKYLRKITNSEVDSTKNIIINFFFKPEFKPNGSCIDNYTSDNKYKRYFKKSANDIQFFVTQKDYAYQKKNVFQDNDDFIRELLFKYYFDCGNYIIIKPNGEFLLRRGEYHQNEIKEKINSQWKKL</sequence>
<gene>
    <name evidence="1" type="ORF">DFQ10_104132</name>
</gene>
<keyword evidence="2" id="KW-1185">Reference proteome</keyword>
<evidence type="ECO:0000313" key="1">
    <source>
        <dbReference type="EMBL" id="RED43941.1"/>
    </source>
</evidence>
<name>A0A3D9H414_9FLAO</name>